<dbReference type="GO" id="GO:1990904">
    <property type="term" value="C:ribonucleoprotein complex"/>
    <property type="evidence" value="ECO:0007669"/>
    <property type="project" value="UniProtKB-KW"/>
</dbReference>
<evidence type="ECO:0000256" key="2">
    <source>
        <dbReference type="ARBA" id="ARBA00022980"/>
    </source>
</evidence>
<dbReference type="GO" id="GO:0005840">
    <property type="term" value="C:ribosome"/>
    <property type="evidence" value="ECO:0007669"/>
    <property type="project" value="UniProtKB-KW"/>
</dbReference>
<dbReference type="InterPro" id="IPR002672">
    <property type="entry name" value="Ribosomal_eL28"/>
</dbReference>
<protein>
    <submittedName>
        <fullName evidence="5">60S ribosomal protein L28</fullName>
    </submittedName>
</protein>
<gene>
    <name evidence="5" type="ORF">FCC1311_066852</name>
</gene>
<dbReference type="AlphaFoldDB" id="A0A2R5GHU5"/>
<keyword evidence="3" id="KW-0687">Ribonucleoprotein</keyword>
<dbReference type="InParanoid" id="A0A2R5GHU5"/>
<dbReference type="GO" id="GO:0003735">
    <property type="term" value="F:structural constituent of ribosome"/>
    <property type="evidence" value="ECO:0007669"/>
    <property type="project" value="InterPro"/>
</dbReference>
<evidence type="ECO:0000256" key="3">
    <source>
        <dbReference type="ARBA" id="ARBA00023274"/>
    </source>
</evidence>
<dbReference type="Proteomes" id="UP000241890">
    <property type="component" value="Unassembled WGS sequence"/>
</dbReference>
<dbReference type="PANTHER" id="PTHR10544">
    <property type="entry name" value="60S RIBOSOMAL PROTEIN L28"/>
    <property type="match status" value="1"/>
</dbReference>
<sequence length="146" mass="15810">MVKLSDNLLWQLTKGSNAFTVKAKGCDGLTREPFNITNEVSPKTSGLANSKAVGMVAGDKPGNLKLTLKTRSADVKPARAAHTAALRLHAKGFKKTAPTVKKLLEENYYREDLSALALKRLFLNAKANSRKAAGKTYKAKPRSNKA</sequence>
<dbReference type="OrthoDB" id="338850at2759"/>
<reference evidence="5 6" key="1">
    <citation type="submission" date="2017-12" db="EMBL/GenBank/DDBJ databases">
        <title>Sequencing, de novo assembly and annotation of complete genome of a new Thraustochytrid species, strain FCC1311.</title>
        <authorList>
            <person name="Sedici K."/>
            <person name="Godart F."/>
            <person name="Aiese Cigliano R."/>
            <person name="Sanseverino W."/>
            <person name="Barakat M."/>
            <person name="Ortet P."/>
            <person name="Marechal E."/>
            <person name="Cagnac O."/>
            <person name="Amato A."/>
        </authorList>
    </citation>
    <scope>NUCLEOTIDE SEQUENCE [LARGE SCALE GENOMIC DNA]</scope>
</reference>
<dbReference type="Gene3D" id="3.30.390.110">
    <property type="match status" value="1"/>
</dbReference>
<keyword evidence="6" id="KW-1185">Reference proteome</keyword>
<evidence type="ECO:0000256" key="1">
    <source>
        <dbReference type="ARBA" id="ARBA00007926"/>
    </source>
</evidence>
<evidence type="ECO:0000313" key="5">
    <source>
        <dbReference type="EMBL" id="GBG30466.1"/>
    </source>
</evidence>
<dbReference type="EMBL" id="BEYU01000076">
    <property type="protein sequence ID" value="GBG30466.1"/>
    <property type="molecule type" value="Genomic_DNA"/>
</dbReference>
<comment type="caution">
    <text evidence="5">The sequence shown here is derived from an EMBL/GenBank/DDBJ whole genome shotgun (WGS) entry which is preliminary data.</text>
</comment>
<dbReference type="InterPro" id="IPR029004">
    <property type="entry name" value="Ribosomal_eL28/Mak16"/>
</dbReference>
<evidence type="ECO:0000313" key="6">
    <source>
        <dbReference type="Proteomes" id="UP000241890"/>
    </source>
</evidence>
<keyword evidence="2 5" id="KW-0689">Ribosomal protein</keyword>
<accession>A0A2R5GHU5</accession>
<comment type="similarity">
    <text evidence="1">Belongs to the eukaryotic ribosomal protein eL28 family.</text>
</comment>
<dbReference type="GO" id="GO:0006412">
    <property type="term" value="P:translation"/>
    <property type="evidence" value="ECO:0007669"/>
    <property type="project" value="InterPro"/>
</dbReference>
<proteinExistence type="inferred from homology"/>
<organism evidence="5 6">
    <name type="scientific">Hondaea fermentalgiana</name>
    <dbReference type="NCBI Taxonomy" id="2315210"/>
    <lineage>
        <taxon>Eukaryota</taxon>
        <taxon>Sar</taxon>
        <taxon>Stramenopiles</taxon>
        <taxon>Bigyra</taxon>
        <taxon>Labyrinthulomycetes</taxon>
        <taxon>Thraustochytrida</taxon>
        <taxon>Thraustochytriidae</taxon>
        <taxon>Hondaea</taxon>
    </lineage>
</organism>
<name>A0A2R5GHU5_9STRA</name>
<feature type="domain" description="Ribosomal eL28/Mak16" evidence="4">
    <location>
        <begin position="8"/>
        <end position="121"/>
    </location>
</feature>
<evidence type="ECO:0000259" key="4">
    <source>
        <dbReference type="Pfam" id="PF01778"/>
    </source>
</evidence>
<dbReference type="Pfam" id="PF01778">
    <property type="entry name" value="Ribosomal_L28e"/>
    <property type="match status" value="1"/>
</dbReference>